<gene>
    <name evidence="7" type="ORF">EV192_115144</name>
</gene>
<dbReference type="PANTHER" id="PTHR23513:SF11">
    <property type="entry name" value="STAPHYLOFERRIN A TRANSPORTER"/>
    <property type="match status" value="1"/>
</dbReference>
<feature type="transmembrane region" description="Helical" evidence="6">
    <location>
        <begin position="260"/>
        <end position="279"/>
    </location>
</feature>
<protein>
    <submittedName>
        <fullName evidence="7">Putative MFS family arabinose efflux permease</fullName>
    </submittedName>
</protein>
<dbReference type="SUPFAM" id="SSF103473">
    <property type="entry name" value="MFS general substrate transporter"/>
    <property type="match status" value="1"/>
</dbReference>
<accession>A0A4R2ITT4</accession>
<dbReference type="Pfam" id="PF07690">
    <property type="entry name" value="MFS_1"/>
    <property type="match status" value="1"/>
</dbReference>
<feature type="transmembrane region" description="Helical" evidence="6">
    <location>
        <begin position="21"/>
        <end position="45"/>
    </location>
</feature>
<name>A0A4R2ITT4_9PSEU</name>
<dbReference type="InterPro" id="IPR011701">
    <property type="entry name" value="MFS"/>
</dbReference>
<feature type="transmembrane region" description="Helical" evidence="6">
    <location>
        <begin position="314"/>
        <end position="332"/>
    </location>
</feature>
<feature type="transmembrane region" description="Helical" evidence="6">
    <location>
        <begin position="369"/>
        <end position="394"/>
    </location>
</feature>
<sequence length="399" mass="41047">MNRVGDRATYLGVLANPTFRVLFMTRSLAITADALRIVALSVLVLTLTGSTLLGAMTYGISFIPQLLGAGLFGAIADRLPARRLIALGYAAEFGTGLLLALVDLPVWLSLTVVAAVSAVTPVFNGAASRVVADVLTGDGYVLSRSLMNLASSAAQLLGLAGGGVAIAALGGRHAMLVSAFVHLAVAIWVRLGLPPLPAARSPEPESTGTFRQSWTGNRRLMADRTTRNLILAQWLPSAFVTGAESLLVPYAAVRGQPVETGGLLLACLPVGMMIGSLAVGRFVRPVARERLLVPLLVVLGLPLLGFVIDLPVVLCGTLLVVTGSGFAYGLALQRRFLAAVPEDSRGLAFSLLTTGMMTAQGISPALAGALAGVVPIGGVIALAGVATLAAAVAFRRITA</sequence>
<reference evidence="7 8" key="1">
    <citation type="submission" date="2019-03" db="EMBL/GenBank/DDBJ databases">
        <title>Genomic Encyclopedia of Type Strains, Phase IV (KMG-IV): sequencing the most valuable type-strain genomes for metagenomic binning, comparative biology and taxonomic classification.</title>
        <authorList>
            <person name="Goeker M."/>
        </authorList>
    </citation>
    <scope>NUCLEOTIDE SEQUENCE [LARGE SCALE GENOMIC DNA]</scope>
    <source>
        <strain evidence="7 8">DSM 45934</strain>
    </source>
</reference>
<comment type="caution">
    <text evidence="7">The sequence shown here is derived from an EMBL/GenBank/DDBJ whole genome shotgun (WGS) entry which is preliminary data.</text>
</comment>
<evidence type="ECO:0000313" key="8">
    <source>
        <dbReference type="Proteomes" id="UP000295680"/>
    </source>
</evidence>
<keyword evidence="2" id="KW-1003">Cell membrane</keyword>
<evidence type="ECO:0000256" key="1">
    <source>
        <dbReference type="ARBA" id="ARBA00004651"/>
    </source>
</evidence>
<evidence type="ECO:0000256" key="3">
    <source>
        <dbReference type="ARBA" id="ARBA00022692"/>
    </source>
</evidence>
<keyword evidence="3 6" id="KW-0812">Transmembrane</keyword>
<dbReference type="InterPro" id="IPR036259">
    <property type="entry name" value="MFS_trans_sf"/>
</dbReference>
<evidence type="ECO:0000256" key="4">
    <source>
        <dbReference type="ARBA" id="ARBA00022989"/>
    </source>
</evidence>
<evidence type="ECO:0000256" key="2">
    <source>
        <dbReference type="ARBA" id="ARBA00022475"/>
    </source>
</evidence>
<proteinExistence type="predicted"/>
<feature type="transmembrane region" description="Helical" evidence="6">
    <location>
        <begin position="51"/>
        <end position="72"/>
    </location>
</feature>
<keyword evidence="8" id="KW-1185">Reference proteome</keyword>
<feature type="transmembrane region" description="Helical" evidence="6">
    <location>
        <begin position="344"/>
        <end position="363"/>
    </location>
</feature>
<comment type="subcellular location">
    <subcellularLocation>
        <location evidence="1">Cell membrane</location>
        <topology evidence="1">Multi-pass membrane protein</topology>
    </subcellularLocation>
</comment>
<dbReference type="AlphaFoldDB" id="A0A4R2ITT4"/>
<evidence type="ECO:0000256" key="6">
    <source>
        <dbReference type="SAM" id="Phobius"/>
    </source>
</evidence>
<dbReference type="CDD" id="cd06173">
    <property type="entry name" value="MFS_MefA_like"/>
    <property type="match status" value="1"/>
</dbReference>
<feature type="transmembrane region" description="Helical" evidence="6">
    <location>
        <begin position="228"/>
        <end position="248"/>
    </location>
</feature>
<dbReference type="EMBL" id="SLWS01000015">
    <property type="protein sequence ID" value="TCO48923.1"/>
    <property type="molecule type" value="Genomic_DNA"/>
</dbReference>
<keyword evidence="4 6" id="KW-1133">Transmembrane helix</keyword>
<dbReference type="GO" id="GO:0005886">
    <property type="term" value="C:plasma membrane"/>
    <property type="evidence" value="ECO:0007669"/>
    <property type="project" value="UniProtKB-SubCell"/>
</dbReference>
<evidence type="ECO:0000256" key="5">
    <source>
        <dbReference type="ARBA" id="ARBA00023136"/>
    </source>
</evidence>
<organism evidence="7 8">
    <name type="scientific">Actinocrispum wychmicini</name>
    <dbReference type="NCBI Taxonomy" id="1213861"/>
    <lineage>
        <taxon>Bacteria</taxon>
        <taxon>Bacillati</taxon>
        <taxon>Actinomycetota</taxon>
        <taxon>Actinomycetes</taxon>
        <taxon>Pseudonocardiales</taxon>
        <taxon>Pseudonocardiaceae</taxon>
        <taxon>Actinocrispum</taxon>
    </lineage>
</organism>
<dbReference type="RefSeq" id="WP_132125271.1">
    <property type="nucleotide sequence ID" value="NZ_SLWS01000015.1"/>
</dbReference>
<dbReference type="Proteomes" id="UP000295680">
    <property type="component" value="Unassembled WGS sequence"/>
</dbReference>
<dbReference type="Gene3D" id="1.20.1250.20">
    <property type="entry name" value="MFS general substrate transporter like domains"/>
    <property type="match status" value="1"/>
</dbReference>
<feature type="transmembrane region" description="Helical" evidence="6">
    <location>
        <begin position="107"/>
        <end position="126"/>
    </location>
</feature>
<feature type="transmembrane region" description="Helical" evidence="6">
    <location>
        <begin position="291"/>
        <end position="308"/>
    </location>
</feature>
<dbReference type="GO" id="GO:0022857">
    <property type="term" value="F:transmembrane transporter activity"/>
    <property type="evidence" value="ECO:0007669"/>
    <property type="project" value="InterPro"/>
</dbReference>
<keyword evidence="5 6" id="KW-0472">Membrane</keyword>
<dbReference type="PANTHER" id="PTHR23513">
    <property type="entry name" value="INTEGRAL MEMBRANE EFFLUX PROTEIN-RELATED"/>
    <property type="match status" value="1"/>
</dbReference>
<feature type="transmembrane region" description="Helical" evidence="6">
    <location>
        <begin position="146"/>
        <end position="168"/>
    </location>
</feature>
<evidence type="ECO:0000313" key="7">
    <source>
        <dbReference type="EMBL" id="TCO48923.1"/>
    </source>
</evidence>
<dbReference type="OrthoDB" id="3227279at2"/>